<dbReference type="Proteomes" id="UP000606974">
    <property type="component" value="Unassembled WGS sequence"/>
</dbReference>
<name>A0A8H7AJ51_9EURO</name>
<sequence>MPRGADFDDGVPRSDNAIEPGDNLTHGAGSESTSEGVDRSNKAAPLPEGTSEMKDHHWYSGMGSRGHPESGSGKGGHEPKTLGEQKGLGAGNTSEKADVAPELPSVNRADGPA</sequence>
<dbReference type="OrthoDB" id="3439627at2759"/>
<gene>
    <name evidence="2" type="ORF">GJ744_008326</name>
</gene>
<evidence type="ECO:0000313" key="2">
    <source>
        <dbReference type="EMBL" id="KAF7509099.1"/>
    </source>
</evidence>
<evidence type="ECO:0000256" key="1">
    <source>
        <dbReference type="SAM" id="MobiDB-lite"/>
    </source>
</evidence>
<keyword evidence="3" id="KW-1185">Reference proteome</keyword>
<comment type="caution">
    <text evidence="2">The sequence shown here is derived from an EMBL/GenBank/DDBJ whole genome shotgun (WGS) entry which is preliminary data.</text>
</comment>
<protein>
    <submittedName>
        <fullName evidence="2">Uncharacterized protein</fullName>
    </submittedName>
</protein>
<organism evidence="2 3">
    <name type="scientific">Endocarpon pusillum</name>
    <dbReference type="NCBI Taxonomy" id="364733"/>
    <lineage>
        <taxon>Eukaryota</taxon>
        <taxon>Fungi</taxon>
        <taxon>Dikarya</taxon>
        <taxon>Ascomycota</taxon>
        <taxon>Pezizomycotina</taxon>
        <taxon>Eurotiomycetes</taxon>
        <taxon>Chaetothyriomycetidae</taxon>
        <taxon>Verrucariales</taxon>
        <taxon>Verrucariaceae</taxon>
        <taxon>Endocarpon</taxon>
    </lineage>
</organism>
<dbReference type="EMBL" id="JAACFV010000045">
    <property type="protein sequence ID" value="KAF7509099.1"/>
    <property type="molecule type" value="Genomic_DNA"/>
</dbReference>
<reference evidence="2" key="1">
    <citation type="submission" date="2020-02" db="EMBL/GenBank/DDBJ databases">
        <authorList>
            <person name="Palmer J.M."/>
        </authorList>
    </citation>
    <scope>NUCLEOTIDE SEQUENCE</scope>
    <source>
        <strain evidence="2">EPUS1.4</strain>
        <tissue evidence="2">Thallus</tissue>
    </source>
</reference>
<accession>A0A8H7AJ51</accession>
<feature type="region of interest" description="Disordered" evidence="1">
    <location>
        <begin position="1"/>
        <end position="113"/>
    </location>
</feature>
<dbReference type="AlphaFoldDB" id="A0A8H7AJ51"/>
<evidence type="ECO:0000313" key="3">
    <source>
        <dbReference type="Proteomes" id="UP000606974"/>
    </source>
</evidence>
<proteinExistence type="predicted"/>